<evidence type="ECO:0000256" key="5">
    <source>
        <dbReference type="ARBA" id="ARBA00022989"/>
    </source>
</evidence>
<dbReference type="RefSeq" id="WP_307494344.1">
    <property type="nucleotide sequence ID" value="NZ_JAUSVB010000006.1"/>
</dbReference>
<feature type="transmembrane region" description="Helical" evidence="7">
    <location>
        <begin position="105"/>
        <end position="125"/>
    </location>
</feature>
<keyword evidence="10" id="KW-1185">Reference proteome</keyword>
<evidence type="ECO:0000256" key="1">
    <source>
        <dbReference type="ARBA" id="ARBA00004651"/>
    </source>
</evidence>
<evidence type="ECO:0000259" key="8">
    <source>
        <dbReference type="PROSITE" id="PS50850"/>
    </source>
</evidence>
<protein>
    <submittedName>
        <fullName evidence="9">MFS family permease</fullName>
    </submittedName>
</protein>
<dbReference type="PRINTS" id="PR01988">
    <property type="entry name" value="EXPORTERBACE"/>
</dbReference>
<evidence type="ECO:0000256" key="3">
    <source>
        <dbReference type="ARBA" id="ARBA00022475"/>
    </source>
</evidence>
<dbReference type="InterPro" id="IPR020846">
    <property type="entry name" value="MFS_dom"/>
</dbReference>
<dbReference type="Proteomes" id="UP001239626">
    <property type="component" value="Unassembled WGS sequence"/>
</dbReference>
<dbReference type="PANTHER" id="PTHR23513">
    <property type="entry name" value="INTEGRAL MEMBRANE EFFLUX PROTEIN-RELATED"/>
    <property type="match status" value="1"/>
</dbReference>
<dbReference type="SUPFAM" id="SSF103473">
    <property type="entry name" value="MFS general substrate transporter"/>
    <property type="match status" value="1"/>
</dbReference>
<evidence type="ECO:0000313" key="9">
    <source>
        <dbReference type="EMBL" id="MDQ0375543.1"/>
    </source>
</evidence>
<dbReference type="Pfam" id="PF05977">
    <property type="entry name" value="MFS_3"/>
    <property type="match status" value="1"/>
</dbReference>
<proteinExistence type="predicted"/>
<feature type="transmembrane region" description="Helical" evidence="7">
    <location>
        <begin position="21"/>
        <end position="44"/>
    </location>
</feature>
<evidence type="ECO:0000256" key="7">
    <source>
        <dbReference type="SAM" id="Phobius"/>
    </source>
</evidence>
<reference evidence="9 10" key="1">
    <citation type="submission" date="2023-07" db="EMBL/GenBank/DDBJ databases">
        <title>Sorghum-associated microbial communities from plants grown in Nebraska, USA.</title>
        <authorList>
            <person name="Schachtman D."/>
        </authorList>
    </citation>
    <scope>NUCLEOTIDE SEQUENCE [LARGE SCALE GENOMIC DNA]</scope>
    <source>
        <strain evidence="9 10">BE332</strain>
    </source>
</reference>
<dbReference type="EMBL" id="JAUSVB010000006">
    <property type="protein sequence ID" value="MDQ0375543.1"/>
    <property type="molecule type" value="Genomic_DNA"/>
</dbReference>
<feature type="transmembrane region" description="Helical" evidence="7">
    <location>
        <begin position="355"/>
        <end position="376"/>
    </location>
</feature>
<feature type="transmembrane region" description="Helical" evidence="7">
    <location>
        <begin position="289"/>
        <end position="308"/>
    </location>
</feature>
<dbReference type="InterPro" id="IPR022324">
    <property type="entry name" value="Bacilysin_exporter_BacE_put"/>
</dbReference>
<feature type="transmembrane region" description="Helical" evidence="7">
    <location>
        <begin position="314"/>
        <end position="334"/>
    </location>
</feature>
<dbReference type="PANTHER" id="PTHR23513:SF6">
    <property type="entry name" value="MAJOR FACILITATOR SUPERFAMILY ASSOCIATED DOMAIN-CONTAINING PROTEIN"/>
    <property type="match status" value="1"/>
</dbReference>
<sequence length="431" mass="44213">MTTVTNAWHVPAFRRIWGAGAFSALGAEIGELALPVLAVVTLGASASELSFVRAALLTPYLVLTLALGVLVDRVRRRPLMIGADLGRGLLLVAVCALAISGRLTVPVLVVAAALVGSLTVLYALADFSFLPLVVDDSALIDANARITATQSVIGVAGSGAGGLLVQALTAPVAIALNALGYLTSGVLISRVRVPEPRRARTEKASAVAELKVGMAALMQHRVLRALVAEAGLWNFGNEVLMLSLTILLLQTFGWGPVVLGAVLMAVGVGAVIGSVLSQRLTLRFGYGRALVVALLVGNTAPLAGVLGIRAPSWLALAGLTVAFVLSGVGIGVANSQTVSLRQLAVAPELRGRVNATYRLASWGSLSIGALVGGVLVTSVGPWPAAVIGAIPMALASLPVVASPVRRMRQIEQVVPGRAEVPGALATIDRRP</sequence>
<organism evidence="9 10">
    <name type="scientific">Cellulomonas humilata</name>
    <dbReference type="NCBI Taxonomy" id="144055"/>
    <lineage>
        <taxon>Bacteria</taxon>
        <taxon>Bacillati</taxon>
        <taxon>Actinomycetota</taxon>
        <taxon>Actinomycetes</taxon>
        <taxon>Micrococcales</taxon>
        <taxon>Cellulomonadaceae</taxon>
        <taxon>Cellulomonas</taxon>
    </lineage>
</organism>
<keyword evidence="3" id="KW-1003">Cell membrane</keyword>
<evidence type="ECO:0000313" key="10">
    <source>
        <dbReference type="Proteomes" id="UP001239626"/>
    </source>
</evidence>
<feature type="transmembrane region" description="Helical" evidence="7">
    <location>
        <begin position="382"/>
        <end position="401"/>
    </location>
</feature>
<feature type="domain" description="Major facilitator superfamily (MFS) profile" evidence="8">
    <location>
        <begin position="222"/>
        <end position="431"/>
    </location>
</feature>
<accession>A0ABU0EJS5</accession>
<feature type="transmembrane region" description="Helical" evidence="7">
    <location>
        <begin position="226"/>
        <end position="248"/>
    </location>
</feature>
<evidence type="ECO:0000256" key="2">
    <source>
        <dbReference type="ARBA" id="ARBA00022448"/>
    </source>
</evidence>
<dbReference type="InterPro" id="IPR010290">
    <property type="entry name" value="TM_effector"/>
</dbReference>
<evidence type="ECO:0000256" key="6">
    <source>
        <dbReference type="ARBA" id="ARBA00023136"/>
    </source>
</evidence>
<feature type="transmembrane region" description="Helical" evidence="7">
    <location>
        <begin position="50"/>
        <end position="71"/>
    </location>
</feature>
<dbReference type="CDD" id="cd06173">
    <property type="entry name" value="MFS_MefA_like"/>
    <property type="match status" value="1"/>
</dbReference>
<name>A0ABU0EJS5_9CELL</name>
<comment type="caution">
    <text evidence="9">The sequence shown here is derived from an EMBL/GenBank/DDBJ whole genome shotgun (WGS) entry which is preliminary data.</text>
</comment>
<keyword evidence="5 7" id="KW-1133">Transmembrane helix</keyword>
<evidence type="ECO:0000256" key="4">
    <source>
        <dbReference type="ARBA" id="ARBA00022692"/>
    </source>
</evidence>
<dbReference type="Gene3D" id="1.20.1250.20">
    <property type="entry name" value="MFS general substrate transporter like domains"/>
    <property type="match status" value="1"/>
</dbReference>
<gene>
    <name evidence="9" type="ORF">J2X26_003881</name>
</gene>
<comment type="subcellular location">
    <subcellularLocation>
        <location evidence="1">Cell membrane</location>
        <topology evidence="1">Multi-pass membrane protein</topology>
    </subcellularLocation>
</comment>
<dbReference type="PROSITE" id="PS50850">
    <property type="entry name" value="MFS"/>
    <property type="match status" value="1"/>
</dbReference>
<feature type="transmembrane region" description="Helical" evidence="7">
    <location>
        <begin position="254"/>
        <end position="277"/>
    </location>
</feature>
<keyword evidence="6 7" id="KW-0472">Membrane</keyword>
<keyword evidence="4 7" id="KW-0812">Transmembrane</keyword>
<keyword evidence="2" id="KW-0813">Transport</keyword>
<dbReference type="InterPro" id="IPR036259">
    <property type="entry name" value="MFS_trans_sf"/>
</dbReference>
<feature type="transmembrane region" description="Helical" evidence="7">
    <location>
        <begin position="174"/>
        <end position="193"/>
    </location>
</feature>